<gene>
    <name evidence="1" type="ORF">SAMN06296008_11461</name>
</gene>
<dbReference type="EMBL" id="FWXJ01000014">
    <property type="protein sequence ID" value="SMC74531.1"/>
    <property type="molecule type" value="Genomic_DNA"/>
</dbReference>
<evidence type="ECO:0000313" key="2">
    <source>
        <dbReference type="Proteomes" id="UP000192708"/>
    </source>
</evidence>
<dbReference type="Proteomes" id="UP000192708">
    <property type="component" value="Unassembled WGS sequence"/>
</dbReference>
<dbReference type="RefSeq" id="WP_084285240.1">
    <property type="nucleotide sequence ID" value="NZ_FWXJ01000014.1"/>
</dbReference>
<dbReference type="STRING" id="1938817.SAMN06296008_11461"/>
<name>A0A1W2BNT0_9BURK</name>
<dbReference type="AlphaFoldDB" id="A0A1W2BNT0"/>
<accession>A0A1W2BNT0</accession>
<protein>
    <submittedName>
        <fullName evidence="1">Uncharacterized protein</fullName>
    </submittedName>
</protein>
<sequence>MFIQANWWEFSEPSTSQASEKIAQFMMDHYGNLEGSTFFQHKDIPTNFISWRESLVQPNPLASKVGEIEASFTAELKCDVGDAHKSSPWLYIVHTDIPDDIVDEYNHWNDEEHLPRLVTVPGVNRARRFICTGQSPRYLTAYSLDDPNAFESPEGLIARKTPWTAKMRSLFFNTRRTMAKKYEIS</sequence>
<evidence type="ECO:0000313" key="1">
    <source>
        <dbReference type="EMBL" id="SMC74531.1"/>
    </source>
</evidence>
<reference evidence="1 2" key="1">
    <citation type="submission" date="2017-04" db="EMBL/GenBank/DDBJ databases">
        <authorList>
            <person name="Afonso C.L."/>
            <person name="Miller P.J."/>
            <person name="Scott M.A."/>
            <person name="Spackman E."/>
            <person name="Goraichik I."/>
            <person name="Dimitrov K.M."/>
            <person name="Suarez D.L."/>
            <person name="Swayne D.E."/>
        </authorList>
    </citation>
    <scope>NUCLEOTIDE SEQUENCE [LARGE SCALE GENOMIC DNA]</scope>
    <source>
        <strain evidence="1 2">VK13</strain>
    </source>
</reference>
<dbReference type="OrthoDB" id="6537357at2"/>
<proteinExistence type="predicted"/>
<organism evidence="1 2">
    <name type="scientific">Polynucleobacter kasalickyi</name>
    <dbReference type="NCBI Taxonomy" id="1938817"/>
    <lineage>
        <taxon>Bacteria</taxon>
        <taxon>Pseudomonadati</taxon>
        <taxon>Pseudomonadota</taxon>
        <taxon>Betaproteobacteria</taxon>
        <taxon>Burkholderiales</taxon>
        <taxon>Burkholderiaceae</taxon>
        <taxon>Polynucleobacter</taxon>
    </lineage>
</organism>
<keyword evidence="2" id="KW-1185">Reference proteome</keyword>